<evidence type="ECO:0000256" key="1">
    <source>
        <dbReference type="SAM" id="Phobius"/>
    </source>
</evidence>
<keyword evidence="1" id="KW-0472">Membrane</keyword>
<dbReference type="EMBL" id="SMAO01000006">
    <property type="protein sequence ID" value="TCT20283.1"/>
    <property type="molecule type" value="Genomic_DNA"/>
</dbReference>
<name>A0A4R3MZT9_9GAMM</name>
<accession>A0A4R3MZT9</accession>
<protein>
    <submittedName>
        <fullName evidence="2">Uncharacterized protein</fullName>
    </submittedName>
</protein>
<reference evidence="2 3" key="1">
    <citation type="submission" date="2019-03" db="EMBL/GenBank/DDBJ databases">
        <title>Genomic Encyclopedia of Type Strains, Phase IV (KMG-IV): sequencing the most valuable type-strain genomes for metagenomic binning, comparative biology and taxonomic classification.</title>
        <authorList>
            <person name="Goeker M."/>
        </authorList>
    </citation>
    <scope>NUCLEOTIDE SEQUENCE [LARGE SCALE GENOMIC DNA]</scope>
    <source>
        <strain evidence="2 3">DSM 13587</strain>
    </source>
</reference>
<sequence length="332" mass="37273">MHHESAPDPAAPPTAAEVFQRPTGMGLAQASLRCPKCGAEQPPGAICRHCGIVFDKYEQAQRRARSGGRAATTLYRRDGFPYRFVNQVLWLVFLASLGLAIWSHWQKNRFPPPAFYHAERLGEPLQTPTAAAPFEIETQGIRYTIEPLFDYQLDGVVVSLHDSDVFWDIYHFKDWKDFINIRDLCVVWGDNVTSGVFRDMQYHNSTWTCWISTGSAETAQRFAWDQLSNNHLLTHDPAIHEAIKSAELGDQIHLRGQLARYSHTGGFARGTSTTRADTGNGACETIYVEQFGITRKANPGWRLIYRLAVALTLTALLGLIVMLFVAPVRALK</sequence>
<keyword evidence="1" id="KW-0812">Transmembrane</keyword>
<proteinExistence type="predicted"/>
<feature type="transmembrane region" description="Helical" evidence="1">
    <location>
        <begin position="84"/>
        <end position="102"/>
    </location>
</feature>
<feature type="transmembrane region" description="Helical" evidence="1">
    <location>
        <begin position="303"/>
        <end position="326"/>
    </location>
</feature>
<evidence type="ECO:0000313" key="2">
    <source>
        <dbReference type="EMBL" id="TCT20283.1"/>
    </source>
</evidence>
<dbReference type="RefSeq" id="WP_243651647.1">
    <property type="nucleotide sequence ID" value="NZ_SMAO01000006.1"/>
</dbReference>
<gene>
    <name evidence="2" type="ORF">EDC35_106211</name>
</gene>
<comment type="caution">
    <text evidence="2">The sequence shown here is derived from an EMBL/GenBank/DDBJ whole genome shotgun (WGS) entry which is preliminary data.</text>
</comment>
<dbReference type="Proteomes" id="UP000295717">
    <property type="component" value="Unassembled WGS sequence"/>
</dbReference>
<keyword evidence="1" id="KW-1133">Transmembrane helix</keyword>
<dbReference type="AlphaFoldDB" id="A0A4R3MZT9"/>
<organism evidence="2 3">
    <name type="scientific">Thiobaca trueperi</name>
    <dbReference type="NCBI Taxonomy" id="127458"/>
    <lineage>
        <taxon>Bacteria</taxon>
        <taxon>Pseudomonadati</taxon>
        <taxon>Pseudomonadota</taxon>
        <taxon>Gammaproteobacteria</taxon>
        <taxon>Chromatiales</taxon>
        <taxon>Chromatiaceae</taxon>
        <taxon>Thiobaca</taxon>
    </lineage>
</organism>
<keyword evidence="3" id="KW-1185">Reference proteome</keyword>
<evidence type="ECO:0000313" key="3">
    <source>
        <dbReference type="Proteomes" id="UP000295717"/>
    </source>
</evidence>